<dbReference type="GO" id="GO:0035539">
    <property type="term" value="F:8-oxo-7,8-dihydrodeoxyguanosine triphosphate pyrophosphatase activity"/>
    <property type="evidence" value="ECO:0007669"/>
    <property type="project" value="UniProtKB-EC"/>
</dbReference>
<comment type="caution">
    <text evidence="5">The sequence shown here is derived from an EMBL/GenBank/DDBJ whole genome shotgun (WGS) entry which is preliminary data.</text>
</comment>
<comment type="similarity">
    <text evidence="3">Belongs to the Nudix hydrolase family.</text>
</comment>
<dbReference type="AlphaFoldDB" id="A0A7W6W834"/>
<evidence type="ECO:0000259" key="4">
    <source>
        <dbReference type="PROSITE" id="PS51462"/>
    </source>
</evidence>
<dbReference type="Gene3D" id="3.90.79.10">
    <property type="entry name" value="Nucleoside Triphosphate Pyrophosphohydrolase"/>
    <property type="match status" value="1"/>
</dbReference>
<comment type="cofactor">
    <cofactor evidence="1">
        <name>Mg(2+)</name>
        <dbReference type="ChEBI" id="CHEBI:18420"/>
    </cofactor>
</comment>
<dbReference type="PRINTS" id="PR00502">
    <property type="entry name" value="NUDIXFAMILY"/>
</dbReference>
<accession>A0A7W6W834</accession>
<dbReference type="EC" id="3.6.1.55" evidence="5"/>
<dbReference type="RefSeq" id="WP_184042206.1">
    <property type="nucleotide sequence ID" value="NZ_JACIGK010000001.1"/>
</dbReference>
<evidence type="ECO:0000256" key="1">
    <source>
        <dbReference type="ARBA" id="ARBA00001946"/>
    </source>
</evidence>
<dbReference type="InterPro" id="IPR000086">
    <property type="entry name" value="NUDIX_hydrolase_dom"/>
</dbReference>
<proteinExistence type="inferred from homology"/>
<dbReference type="EMBL" id="JACIGK010000001">
    <property type="protein sequence ID" value="MBB4264575.1"/>
    <property type="molecule type" value="Genomic_DNA"/>
</dbReference>
<keyword evidence="2 3" id="KW-0378">Hydrolase</keyword>
<dbReference type="PROSITE" id="PS00893">
    <property type="entry name" value="NUDIX_BOX"/>
    <property type="match status" value="1"/>
</dbReference>
<evidence type="ECO:0000313" key="6">
    <source>
        <dbReference type="Proteomes" id="UP000554286"/>
    </source>
</evidence>
<dbReference type="SUPFAM" id="SSF55811">
    <property type="entry name" value="Nudix"/>
    <property type="match status" value="1"/>
</dbReference>
<dbReference type="InterPro" id="IPR020084">
    <property type="entry name" value="NUDIX_hydrolase_CS"/>
</dbReference>
<evidence type="ECO:0000313" key="5">
    <source>
        <dbReference type="EMBL" id="MBB4264575.1"/>
    </source>
</evidence>
<reference evidence="5 6" key="1">
    <citation type="submission" date="2020-08" db="EMBL/GenBank/DDBJ databases">
        <title>Genome sequencing of Purple Non-Sulfur Bacteria from various extreme environments.</title>
        <authorList>
            <person name="Mayer M."/>
        </authorList>
    </citation>
    <scope>NUCLEOTIDE SEQUENCE [LARGE SCALE GENOMIC DNA]</scope>
    <source>
        <strain evidence="5 6">JA131</strain>
    </source>
</reference>
<dbReference type="PANTHER" id="PTHR43046">
    <property type="entry name" value="GDP-MANNOSE MANNOSYL HYDROLASE"/>
    <property type="match status" value="1"/>
</dbReference>
<evidence type="ECO:0000256" key="2">
    <source>
        <dbReference type="ARBA" id="ARBA00022801"/>
    </source>
</evidence>
<keyword evidence="6" id="KW-1185">Reference proteome</keyword>
<sequence length="157" mass="17733">MILPPKITAMVYCTRDRQVLLLKRTKPPFVGFWVAPGGKLEAGESPVQAAVREFAEETGLYAQDAVLRGIIRETSPVADWQWLMFMYRVTAFTGELLAAPPEGELIWVDIDRLPDLTLPDADRVFAPRLLADTPGVYEAVFTYDESKRLIDVWEHVP</sequence>
<dbReference type="InterPro" id="IPR020476">
    <property type="entry name" value="Nudix_hydrolase"/>
</dbReference>
<dbReference type="Pfam" id="PF00293">
    <property type="entry name" value="NUDIX"/>
    <property type="match status" value="1"/>
</dbReference>
<name>A0A7W6W834_9PROT</name>
<dbReference type="InterPro" id="IPR015797">
    <property type="entry name" value="NUDIX_hydrolase-like_dom_sf"/>
</dbReference>
<dbReference type="CDD" id="cd18886">
    <property type="entry name" value="NUDIX_MutT_Nudt1"/>
    <property type="match status" value="1"/>
</dbReference>
<organism evidence="5 6">
    <name type="scientific">Roseospira visakhapatnamensis</name>
    <dbReference type="NCBI Taxonomy" id="390880"/>
    <lineage>
        <taxon>Bacteria</taxon>
        <taxon>Pseudomonadati</taxon>
        <taxon>Pseudomonadota</taxon>
        <taxon>Alphaproteobacteria</taxon>
        <taxon>Rhodospirillales</taxon>
        <taxon>Rhodospirillaceae</taxon>
        <taxon>Roseospira</taxon>
    </lineage>
</organism>
<evidence type="ECO:0000256" key="3">
    <source>
        <dbReference type="RuleBase" id="RU003476"/>
    </source>
</evidence>
<dbReference type="PANTHER" id="PTHR43046:SF2">
    <property type="entry name" value="8-OXO-DGTP DIPHOSPHATASE-RELATED"/>
    <property type="match status" value="1"/>
</dbReference>
<protein>
    <submittedName>
        <fullName evidence="5">8-oxo-dGTP diphosphatase</fullName>
        <ecNumber evidence="5">3.6.1.55</ecNumber>
    </submittedName>
</protein>
<feature type="domain" description="Nudix hydrolase" evidence="4">
    <location>
        <begin position="2"/>
        <end position="131"/>
    </location>
</feature>
<dbReference type="Proteomes" id="UP000554286">
    <property type="component" value="Unassembled WGS sequence"/>
</dbReference>
<gene>
    <name evidence="5" type="ORF">GGD89_000181</name>
</gene>
<dbReference type="PROSITE" id="PS51462">
    <property type="entry name" value="NUDIX"/>
    <property type="match status" value="1"/>
</dbReference>